<dbReference type="InterPro" id="IPR050478">
    <property type="entry name" value="Ethylene_sulfur-biosynth"/>
</dbReference>
<dbReference type="InterPro" id="IPR015421">
    <property type="entry name" value="PyrdxlP-dep_Trfase_major"/>
</dbReference>
<evidence type="ECO:0000256" key="2">
    <source>
        <dbReference type="ARBA" id="ARBA00022898"/>
    </source>
</evidence>
<evidence type="ECO:0000313" key="4">
    <source>
        <dbReference type="EMBL" id="KAE8419296.1"/>
    </source>
</evidence>
<keyword evidence="2" id="KW-0663">Pyridoxal phosphate</keyword>
<dbReference type="Proteomes" id="UP000325395">
    <property type="component" value="Unassembled WGS sequence"/>
</dbReference>
<dbReference type="Gene3D" id="3.90.1150.10">
    <property type="entry name" value="Aspartate Aminotransferase, domain 1"/>
    <property type="match status" value="1"/>
</dbReference>
<dbReference type="PANTHER" id="PTHR43795">
    <property type="entry name" value="BIFUNCTIONAL ASPARTATE AMINOTRANSFERASE AND GLUTAMATE/ASPARTATE-PREPHENATE AMINOTRANSFERASE-RELATED"/>
    <property type="match status" value="1"/>
</dbReference>
<dbReference type="PROSITE" id="PS00105">
    <property type="entry name" value="AA_TRANSFER_CLASS_1"/>
    <property type="match status" value="1"/>
</dbReference>
<dbReference type="InterPro" id="IPR004839">
    <property type="entry name" value="Aminotransferase_I/II_large"/>
</dbReference>
<evidence type="ECO:0000313" key="5">
    <source>
        <dbReference type="Proteomes" id="UP000325395"/>
    </source>
</evidence>
<organism evidence="4 5">
    <name type="scientific">Aspergillus pseudocaelatus</name>
    <dbReference type="NCBI Taxonomy" id="1825620"/>
    <lineage>
        <taxon>Eukaryota</taxon>
        <taxon>Fungi</taxon>
        <taxon>Dikarya</taxon>
        <taxon>Ascomycota</taxon>
        <taxon>Pezizomycotina</taxon>
        <taxon>Eurotiomycetes</taxon>
        <taxon>Eurotiomycetidae</taxon>
        <taxon>Eurotiales</taxon>
        <taxon>Aspergillaceae</taxon>
        <taxon>Aspergillus</taxon>
        <taxon>Aspergillus subgen. Circumdati</taxon>
    </lineage>
</organism>
<reference evidence="4 5" key="1">
    <citation type="submission" date="2019-04" db="EMBL/GenBank/DDBJ databases">
        <authorList>
            <consortium name="DOE Joint Genome Institute"/>
            <person name="Mondo S."/>
            <person name="Kjaerbolling I."/>
            <person name="Vesth T."/>
            <person name="Frisvad J.C."/>
            <person name="Nybo J.L."/>
            <person name="Theobald S."/>
            <person name="Kildgaard S."/>
            <person name="Isbrandt T."/>
            <person name="Kuo A."/>
            <person name="Sato A."/>
            <person name="Lyhne E.K."/>
            <person name="Kogle M.E."/>
            <person name="Wiebenga A."/>
            <person name="Kun R.S."/>
            <person name="Lubbers R.J."/>
            <person name="Makela M.R."/>
            <person name="Barry K."/>
            <person name="Chovatia M."/>
            <person name="Clum A."/>
            <person name="Daum C."/>
            <person name="Haridas S."/>
            <person name="He G."/>
            <person name="LaButti K."/>
            <person name="Lipzen A."/>
            <person name="Riley R."/>
            <person name="Salamov A."/>
            <person name="Simmons B.A."/>
            <person name="Magnuson J.K."/>
            <person name="Henrissat B."/>
            <person name="Mortensen U.H."/>
            <person name="Larsen T.O."/>
            <person name="Devries R.P."/>
            <person name="Grigoriev I.V."/>
            <person name="Machida M."/>
            <person name="Baker S.E."/>
            <person name="Andersen M.R."/>
            <person name="Cantor M.N."/>
            <person name="Hua S.X."/>
        </authorList>
    </citation>
    <scope>NUCLEOTIDE SEQUENCE [LARGE SCALE GENOMIC DNA]</scope>
    <source>
        <strain evidence="4 5">CBS 117616</strain>
    </source>
</reference>
<evidence type="ECO:0000256" key="1">
    <source>
        <dbReference type="ARBA" id="ARBA00007441"/>
    </source>
</evidence>
<accession>A0ABQ6WUJ7</accession>
<dbReference type="PRINTS" id="PR00753">
    <property type="entry name" value="ACCSYNTHASE"/>
</dbReference>
<comment type="similarity">
    <text evidence="1">Belongs to the class-I pyridoxal-phosphate-dependent aminotransferase family.</text>
</comment>
<dbReference type="EMBL" id="ML735718">
    <property type="protein sequence ID" value="KAE8419296.1"/>
    <property type="molecule type" value="Genomic_DNA"/>
</dbReference>
<dbReference type="CDD" id="cd00609">
    <property type="entry name" value="AAT_like"/>
    <property type="match status" value="1"/>
</dbReference>
<dbReference type="SUPFAM" id="SSF53383">
    <property type="entry name" value="PLP-dependent transferases"/>
    <property type="match status" value="1"/>
</dbReference>
<dbReference type="Pfam" id="PF00155">
    <property type="entry name" value="Aminotran_1_2"/>
    <property type="match status" value="1"/>
</dbReference>
<dbReference type="PANTHER" id="PTHR43795:SF63">
    <property type="entry name" value="PUTATIVE (AFU_ORTHOLOGUE AFUA_4G00630)-RELATED"/>
    <property type="match status" value="1"/>
</dbReference>
<sequence>METRTMTLTKPMGPTMDWTGTQPLSALSNRAQTSVATCPGSVVRHADKDDDYHPDTNPQGLCELDVAENLLMRDHLLQHIERHYPVRLSSQSLTYPNGGAGSQRLKAAMARFLNRSWNPIRAIEPRHLILTNGVSTALEQLAWGLLDPGDGILLAQPYYGNLIAHVSLRVGATVVPVSFEPSIDPFSLSAVSAYRLALTTWEQTTGKRVRAILLCHPHNPLGRCYAPNMIKALMQLCQEHQMHLISDEIYSLSEWENPIDNVPPNPFQSVTTINTDGIIDPHRVHVLWGLSKDFGANGLRVAAIVSQSNRQLHSALGRLSWYSFVAGPSDMAATSLLEDDEFTTHYLQLNSQRMRVAFVTAARSLKENRIPYRPGPHAGVFLWIDLGTRFCELHPREKSVGLLDLNREISERLEAQKVMLAPGELFGAQTPGWFRLVFTHPEWYLEEALRRIVVALS</sequence>
<proteinExistence type="inferred from homology"/>
<gene>
    <name evidence="4" type="ORF">BDV36DRAFT_294348</name>
</gene>
<dbReference type="Gene3D" id="3.40.640.10">
    <property type="entry name" value="Type I PLP-dependent aspartate aminotransferase-like (Major domain)"/>
    <property type="match status" value="1"/>
</dbReference>
<feature type="domain" description="Aminotransferase class I/classII large" evidence="3">
    <location>
        <begin position="90"/>
        <end position="452"/>
    </location>
</feature>
<dbReference type="InterPro" id="IPR015424">
    <property type="entry name" value="PyrdxlP-dep_Trfase"/>
</dbReference>
<dbReference type="InterPro" id="IPR004838">
    <property type="entry name" value="NHTrfase_class1_PyrdxlP-BS"/>
</dbReference>
<keyword evidence="5" id="KW-1185">Reference proteome</keyword>
<dbReference type="InterPro" id="IPR015422">
    <property type="entry name" value="PyrdxlP-dep_Trfase_small"/>
</dbReference>
<protein>
    <submittedName>
        <fullName evidence="4">ACC synthase</fullName>
    </submittedName>
</protein>
<evidence type="ECO:0000259" key="3">
    <source>
        <dbReference type="Pfam" id="PF00155"/>
    </source>
</evidence>
<name>A0ABQ6WUJ7_9EURO</name>